<accession>A0A4Y2IUV4</accession>
<gene>
    <name evidence="1" type="ORF">AVEN_20036_1</name>
</gene>
<dbReference type="AlphaFoldDB" id="A0A4Y2IUV4"/>
<reference evidence="1 2" key="1">
    <citation type="journal article" date="2019" name="Sci. Rep.">
        <title>Orb-weaving spider Araneus ventricosus genome elucidates the spidroin gene catalogue.</title>
        <authorList>
            <person name="Kono N."/>
            <person name="Nakamura H."/>
            <person name="Ohtoshi R."/>
            <person name="Moran D.A.P."/>
            <person name="Shinohara A."/>
            <person name="Yoshida Y."/>
            <person name="Fujiwara M."/>
            <person name="Mori M."/>
            <person name="Tomita M."/>
            <person name="Arakawa K."/>
        </authorList>
    </citation>
    <scope>NUCLEOTIDE SEQUENCE [LARGE SCALE GENOMIC DNA]</scope>
</reference>
<evidence type="ECO:0000313" key="2">
    <source>
        <dbReference type="Proteomes" id="UP000499080"/>
    </source>
</evidence>
<organism evidence="1 2">
    <name type="scientific">Araneus ventricosus</name>
    <name type="common">Orbweaver spider</name>
    <name type="synonym">Epeira ventricosa</name>
    <dbReference type="NCBI Taxonomy" id="182803"/>
    <lineage>
        <taxon>Eukaryota</taxon>
        <taxon>Metazoa</taxon>
        <taxon>Ecdysozoa</taxon>
        <taxon>Arthropoda</taxon>
        <taxon>Chelicerata</taxon>
        <taxon>Arachnida</taxon>
        <taxon>Araneae</taxon>
        <taxon>Araneomorphae</taxon>
        <taxon>Entelegynae</taxon>
        <taxon>Araneoidea</taxon>
        <taxon>Araneidae</taxon>
        <taxon>Araneus</taxon>
    </lineage>
</organism>
<dbReference type="Proteomes" id="UP000499080">
    <property type="component" value="Unassembled WGS sequence"/>
</dbReference>
<protein>
    <submittedName>
        <fullName evidence="1">Uncharacterized protein</fullName>
    </submittedName>
</protein>
<comment type="caution">
    <text evidence="1">The sequence shown here is derived from an EMBL/GenBank/DDBJ whole genome shotgun (WGS) entry which is preliminary data.</text>
</comment>
<proteinExistence type="predicted"/>
<name>A0A4Y2IUV4_ARAVE</name>
<dbReference type="EMBL" id="BGPR01107993">
    <property type="protein sequence ID" value="GBM81435.1"/>
    <property type="molecule type" value="Genomic_DNA"/>
</dbReference>
<keyword evidence="2" id="KW-1185">Reference proteome</keyword>
<evidence type="ECO:0000313" key="1">
    <source>
        <dbReference type="EMBL" id="GBM81435.1"/>
    </source>
</evidence>
<sequence length="92" mass="10386">MVLAIRSGSLVPDWIPQKSSWCPRNLLKVTSPPADEVQNFGDGAPWWGGFYERLVKSVKDPLRKILGRALLTYEELSTILIEIELETVDLCD</sequence>